<protein>
    <submittedName>
        <fullName evidence="2">Uncharacterized protein</fullName>
    </submittedName>
</protein>
<dbReference type="Proteomes" id="UP000297245">
    <property type="component" value="Unassembled WGS sequence"/>
</dbReference>
<sequence>MSQSENTSKLAPLVQPPTKRYHGFEAGYKIAGDPELRERKAQALSFPSEALDRLELPALIVASREALKTHLLNKLRLINVSLPSFPIWKKGSDVDYHFFDENDFEILDIAYHAQVEHYLMRLASVHDFVSGGLADSDKYAPKSKNSVITPTSKKASQQTETGDSISAAKRNAHNHQFAGNESNHGRVPYMSSSGLPRSSHKVADLWSSEEENYASAEENRSAGNAEKKGRKASDKNKSHATSNGSSSNPLSFKFDMKLKFETVPTWNGDTNTILGSVIPHRLQGNAKTWYCSLPRKHRDYLEKDWKLLLKAIAEYYMNHKWAEVMRKKANCARYRETGHTVTI</sequence>
<evidence type="ECO:0000313" key="2">
    <source>
        <dbReference type="EMBL" id="THU89894.1"/>
    </source>
</evidence>
<organism evidence="2 3">
    <name type="scientific">Dendrothele bispora (strain CBS 962.96)</name>
    <dbReference type="NCBI Taxonomy" id="1314807"/>
    <lineage>
        <taxon>Eukaryota</taxon>
        <taxon>Fungi</taxon>
        <taxon>Dikarya</taxon>
        <taxon>Basidiomycota</taxon>
        <taxon>Agaricomycotina</taxon>
        <taxon>Agaricomycetes</taxon>
        <taxon>Agaricomycetidae</taxon>
        <taxon>Agaricales</taxon>
        <taxon>Agaricales incertae sedis</taxon>
        <taxon>Dendrothele</taxon>
    </lineage>
</organism>
<feature type="compositionally biased region" description="Polar residues" evidence="1">
    <location>
        <begin position="239"/>
        <end position="248"/>
    </location>
</feature>
<dbReference type="EMBL" id="ML179353">
    <property type="protein sequence ID" value="THU89894.1"/>
    <property type="molecule type" value="Genomic_DNA"/>
</dbReference>
<name>A0A4S8LL38_DENBC</name>
<keyword evidence="3" id="KW-1185">Reference proteome</keyword>
<feature type="compositionally biased region" description="Polar residues" evidence="1">
    <location>
        <begin position="143"/>
        <end position="164"/>
    </location>
</feature>
<proteinExistence type="predicted"/>
<dbReference type="AlphaFoldDB" id="A0A4S8LL38"/>
<reference evidence="2 3" key="1">
    <citation type="journal article" date="2019" name="Nat. Ecol. Evol.">
        <title>Megaphylogeny resolves global patterns of mushroom evolution.</title>
        <authorList>
            <person name="Varga T."/>
            <person name="Krizsan K."/>
            <person name="Foldi C."/>
            <person name="Dima B."/>
            <person name="Sanchez-Garcia M."/>
            <person name="Sanchez-Ramirez S."/>
            <person name="Szollosi G.J."/>
            <person name="Szarkandi J.G."/>
            <person name="Papp V."/>
            <person name="Albert L."/>
            <person name="Andreopoulos W."/>
            <person name="Angelini C."/>
            <person name="Antonin V."/>
            <person name="Barry K.W."/>
            <person name="Bougher N.L."/>
            <person name="Buchanan P."/>
            <person name="Buyck B."/>
            <person name="Bense V."/>
            <person name="Catcheside P."/>
            <person name="Chovatia M."/>
            <person name="Cooper J."/>
            <person name="Damon W."/>
            <person name="Desjardin D."/>
            <person name="Finy P."/>
            <person name="Geml J."/>
            <person name="Haridas S."/>
            <person name="Hughes K."/>
            <person name="Justo A."/>
            <person name="Karasinski D."/>
            <person name="Kautmanova I."/>
            <person name="Kiss B."/>
            <person name="Kocsube S."/>
            <person name="Kotiranta H."/>
            <person name="LaButti K.M."/>
            <person name="Lechner B.E."/>
            <person name="Liimatainen K."/>
            <person name="Lipzen A."/>
            <person name="Lukacs Z."/>
            <person name="Mihaltcheva S."/>
            <person name="Morgado L.N."/>
            <person name="Niskanen T."/>
            <person name="Noordeloos M.E."/>
            <person name="Ohm R.A."/>
            <person name="Ortiz-Santana B."/>
            <person name="Ovrebo C."/>
            <person name="Racz N."/>
            <person name="Riley R."/>
            <person name="Savchenko A."/>
            <person name="Shiryaev A."/>
            <person name="Soop K."/>
            <person name="Spirin V."/>
            <person name="Szebenyi C."/>
            <person name="Tomsovsky M."/>
            <person name="Tulloss R.E."/>
            <person name="Uehling J."/>
            <person name="Grigoriev I.V."/>
            <person name="Vagvolgyi C."/>
            <person name="Papp T."/>
            <person name="Martin F.M."/>
            <person name="Miettinen O."/>
            <person name="Hibbett D.S."/>
            <person name="Nagy L.G."/>
        </authorList>
    </citation>
    <scope>NUCLEOTIDE SEQUENCE [LARGE SCALE GENOMIC DNA]</scope>
    <source>
        <strain evidence="2 3">CBS 962.96</strain>
    </source>
</reference>
<gene>
    <name evidence="2" type="ORF">K435DRAFT_864842</name>
</gene>
<evidence type="ECO:0000313" key="3">
    <source>
        <dbReference type="Proteomes" id="UP000297245"/>
    </source>
</evidence>
<dbReference type="OrthoDB" id="3203159at2759"/>
<accession>A0A4S8LL38</accession>
<feature type="compositionally biased region" description="Basic and acidic residues" evidence="1">
    <location>
        <begin position="217"/>
        <end position="237"/>
    </location>
</feature>
<evidence type="ECO:0000256" key="1">
    <source>
        <dbReference type="SAM" id="MobiDB-lite"/>
    </source>
</evidence>
<feature type="region of interest" description="Disordered" evidence="1">
    <location>
        <begin position="139"/>
        <end position="248"/>
    </location>
</feature>